<dbReference type="GO" id="GO:0009116">
    <property type="term" value="P:nucleoside metabolic process"/>
    <property type="evidence" value="ECO:0007669"/>
    <property type="project" value="InterPro"/>
</dbReference>
<dbReference type="InterPro" id="IPR002110">
    <property type="entry name" value="Ankyrin_rpt"/>
</dbReference>
<keyword evidence="2" id="KW-0040">ANK repeat</keyword>
<dbReference type="InterPro" id="IPR036770">
    <property type="entry name" value="Ankyrin_rpt-contain_sf"/>
</dbReference>
<sequence length="1160" mass="130159">MSLSEHLEGTSEHHTYHSDLRELTYTDYTVGWICALPCEVTAARAMFDEEHATLAGASGDNNVYSLGSIAGHNVVVANLPMGMYGTRSTTTVVNHMLATFRSISIPLLVGVGGGVPTEDIRLGDVVVSVPQGGNPAVLQYDYGKMLADGKIKHTGHLNNPATQMLAAVANLRGRHEMSNSMMFEIMEEALSNGTLVQNGYVYPGSHADVLNEQDCIHSTDNIECTKCQHTVITREPRDNSSPVIHFGCIASGNQVIKNSKVRDGLALSNSVLCFEMEAAGLPDHFPALVIRGISDYCDNNKHKTFQRYAALAAAAYAKELLSTISTSRQVTTVLHESMTKHERKLASIVQSFNFGDSATRLLTIHDPHSDTLQWFSQHKTYLEWLDHSQMQTHRGFLWIKGKPGAGKSTLMKFALSRVKGPFTISFFFNARGSELQRTTLGMYRSFLFQLLTQFSYLGDLLHLTNLIDPIGTLEVIKSIFKAAICQIQEPVICFIDALDESTEDEIRDLIAHLEMVIEHTASTGLFRVCCSSRYYPLISVRVGLELLLDKEDGHTKDIANYIHSMLRIGDSNEANLLKAEMVKKSAGVFLWVVLVVQMLKKEYDRGRLHAIRRKLSKTPTGLNDLFRDMLLRDNDNIDELIFCIQWILYSERPLTTPEFYHGLLASDFENELEPLNHDYITRKDMARYIISSSKGLVEETYRERIQVIHESVREYLHSGAMLEISPAFRAINLATGHAHLATCCFRYIELAASSNMVEKDTAVLEYLIPLLRYATKYTLQHAEIALLSGEPQIPFLRILFRDQSNNFTRVLFMDIWGKSTGPTYLSGRGLGALLALKNLPLLLKIYQSDTATDPFLLSHAKSADLFRAIEDGFLDVGKVSLHPIPEYDTRPNSVDDVSQNLSHRSEESKRHYKRRSFLRFLLLEAPANLVKVFLDCEAWVTLQDEADLFRVASARGFAEEFLRKKISLQDLSQTQKQQYLYGAVASRNIDAIERCLLLGAQPNIQHNSNAETPIMLAVLKNWPVAVKRFLQQYKNVNEIWSIDSQSSLLHEACRNRGSQITQMLLVAGADPLALDNKQMTPLHLAVRSGEEAIVKKLIEYGANVNARNVYGETPLYLARKEGSIFKLLYSRLTVWQGASYRVQGLVDYGASFVSNIPKLV</sequence>
<dbReference type="PROSITE" id="PS50088">
    <property type="entry name" value="ANK_REPEAT"/>
    <property type="match status" value="1"/>
</dbReference>
<evidence type="ECO:0000313" key="4">
    <source>
        <dbReference type="EMBL" id="CAF9905659.1"/>
    </source>
</evidence>
<feature type="domain" description="Nephrocystin 3-like N-terminal" evidence="3">
    <location>
        <begin position="371"/>
        <end position="533"/>
    </location>
</feature>
<dbReference type="Pfam" id="PF12796">
    <property type="entry name" value="Ank_2"/>
    <property type="match status" value="1"/>
</dbReference>
<dbReference type="InterPro" id="IPR056884">
    <property type="entry name" value="NPHP3-like_N"/>
</dbReference>
<proteinExistence type="predicted"/>
<protein>
    <recommendedName>
        <fullName evidence="3">Nephrocystin 3-like N-terminal domain-containing protein</fullName>
    </recommendedName>
</protein>
<dbReference type="Gene3D" id="3.40.50.300">
    <property type="entry name" value="P-loop containing nucleotide triphosphate hydrolases"/>
    <property type="match status" value="1"/>
</dbReference>
<evidence type="ECO:0000256" key="1">
    <source>
        <dbReference type="ARBA" id="ARBA00022737"/>
    </source>
</evidence>
<organism evidence="4 5">
    <name type="scientific">Gomphillus americanus</name>
    <dbReference type="NCBI Taxonomy" id="1940652"/>
    <lineage>
        <taxon>Eukaryota</taxon>
        <taxon>Fungi</taxon>
        <taxon>Dikarya</taxon>
        <taxon>Ascomycota</taxon>
        <taxon>Pezizomycotina</taxon>
        <taxon>Lecanoromycetes</taxon>
        <taxon>OSLEUM clade</taxon>
        <taxon>Ostropomycetidae</taxon>
        <taxon>Ostropales</taxon>
        <taxon>Graphidaceae</taxon>
        <taxon>Gomphilloideae</taxon>
        <taxon>Gomphillus</taxon>
    </lineage>
</organism>
<dbReference type="SUPFAM" id="SSF53167">
    <property type="entry name" value="Purine and uridine phosphorylases"/>
    <property type="match status" value="1"/>
</dbReference>
<evidence type="ECO:0000256" key="2">
    <source>
        <dbReference type="PROSITE-ProRule" id="PRU00023"/>
    </source>
</evidence>
<dbReference type="EMBL" id="CAJPDQ010000002">
    <property type="protein sequence ID" value="CAF9905659.1"/>
    <property type="molecule type" value="Genomic_DNA"/>
</dbReference>
<keyword evidence="5" id="KW-1185">Reference proteome</keyword>
<keyword evidence="1" id="KW-0677">Repeat</keyword>
<comment type="caution">
    <text evidence="4">The sequence shown here is derived from an EMBL/GenBank/DDBJ whole genome shotgun (WGS) entry which is preliminary data.</text>
</comment>
<dbReference type="Proteomes" id="UP000664169">
    <property type="component" value="Unassembled WGS sequence"/>
</dbReference>
<dbReference type="Gene3D" id="3.40.50.1580">
    <property type="entry name" value="Nucleoside phosphorylase domain"/>
    <property type="match status" value="1"/>
</dbReference>
<dbReference type="GO" id="GO:0003824">
    <property type="term" value="F:catalytic activity"/>
    <property type="evidence" value="ECO:0007669"/>
    <property type="project" value="InterPro"/>
</dbReference>
<dbReference type="InterPro" id="IPR035994">
    <property type="entry name" value="Nucleoside_phosphorylase_sf"/>
</dbReference>
<name>A0A8H3EFM9_9LECA</name>
<dbReference type="InterPro" id="IPR027417">
    <property type="entry name" value="P-loop_NTPase"/>
</dbReference>
<dbReference type="Gene3D" id="1.25.40.20">
    <property type="entry name" value="Ankyrin repeat-containing domain"/>
    <property type="match status" value="1"/>
</dbReference>
<dbReference type="SUPFAM" id="SSF52540">
    <property type="entry name" value="P-loop containing nucleoside triphosphate hydrolases"/>
    <property type="match status" value="1"/>
</dbReference>
<dbReference type="SMART" id="SM00248">
    <property type="entry name" value="ANK"/>
    <property type="match status" value="5"/>
</dbReference>
<dbReference type="AlphaFoldDB" id="A0A8H3EFM9"/>
<feature type="repeat" description="ANK" evidence="2">
    <location>
        <begin position="1077"/>
        <end position="1109"/>
    </location>
</feature>
<accession>A0A8H3EFM9</accession>
<dbReference type="OrthoDB" id="194358at2759"/>
<dbReference type="Pfam" id="PF24883">
    <property type="entry name" value="NPHP3_N"/>
    <property type="match status" value="1"/>
</dbReference>
<evidence type="ECO:0000313" key="5">
    <source>
        <dbReference type="Proteomes" id="UP000664169"/>
    </source>
</evidence>
<reference evidence="4" key="1">
    <citation type="submission" date="2021-03" db="EMBL/GenBank/DDBJ databases">
        <authorList>
            <person name="Tagirdzhanova G."/>
        </authorList>
    </citation>
    <scope>NUCLEOTIDE SEQUENCE</scope>
</reference>
<dbReference type="PANTHER" id="PTHR46082">
    <property type="entry name" value="ATP/GTP-BINDING PROTEIN-RELATED"/>
    <property type="match status" value="1"/>
</dbReference>
<dbReference type="PANTHER" id="PTHR46082:SF11">
    <property type="entry name" value="AAA+ ATPASE DOMAIN-CONTAINING PROTEIN-RELATED"/>
    <property type="match status" value="1"/>
</dbReference>
<gene>
    <name evidence="4" type="ORF">GOMPHAMPRED_003310</name>
</gene>
<dbReference type="PROSITE" id="PS50297">
    <property type="entry name" value="ANK_REP_REGION"/>
    <property type="match status" value="1"/>
</dbReference>
<evidence type="ECO:0000259" key="3">
    <source>
        <dbReference type="Pfam" id="PF24883"/>
    </source>
</evidence>
<dbReference type="InterPro" id="IPR053137">
    <property type="entry name" value="NLR-like"/>
</dbReference>
<dbReference type="SUPFAM" id="SSF48403">
    <property type="entry name" value="Ankyrin repeat"/>
    <property type="match status" value="1"/>
</dbReference>